<feature type="domain" description="Htaa" evidence="1">
    <location>
        <begin position="15"/>
        <end position="151"/>
    </location>
</feature>
<evidence type="ECO:0000313" key="3">
    <source>
        <dbReference type="Proteomes" id="UP000598996"/>
    </source>
</evidence>
<evidence type="ECO:0000259" key="1">
    <source>
        <dbReference type="Pfam" id="PF04213"/>
    </source>
</evidence>
<protein>
    <submittedName>
        <fullName evidence="2">HtaA domain-containing protein</fullName>
    </submittedName>
</protein>
<dbReference type="InterPro" id="IPR007331">
    <property type="entry name" value="Htaa"/>
</dbReference>
<dbReference type="Proteomes" id="UP000598996">
    <property type="component" value="Unassembled WGS sequence"/>
</dbReference>
<keyword evidence="3" id="KW-1185">Reference proteome</keyword>
<reference evidence="2 3" key="1">
    <citation type="submission" date="2021-01" db="EMBL/GenBank/DDBJ databases">
        <title>Actinoplanes sp. nov. LDG1-01 isolated from lichen.</title>
        <authorList>
            <person name="Saeng-In P."/>
            <person name="Phongsopitanun W."/>
            <person name="Kanchanasin P."/>
            <person name="Yuki M."/>
            <person name="Kudo T."/>
            <person name="Ohkuma M."/>
            <person name="Tanasupawat S."/>
        </authorList>
    </citation>
    <scope>NUCLEOTIDE SEQUENCE [LARGE SCALE GENOMIC DNA]</scope>
    <source>
        <strain evidence="2 3">LDG1-01</strain>
    </source>
</reference>
<dbReference type="EMBL" id="JAENHO010000004">
    <property type="protein sequence ID" value="MBL7255984.1"/>
    <property type="molecule type" value="Genomic_DNA"/>
</dbReference>
<dbReference type="Pfam" id="PF04213">
    <property type="entry name" value="HtaA"/>
    <property type="match status" value="1"/>
</dbReference>
<evidence type="ECO:0000313" key="2">
    <source>
        <dbReference type="EMBL" id="MBL7255984.1"/>
    </source>
</evidence>
<name>A0ABS1VMM9_9ACTN</name>
<dbReference type="RefSeq" id="WP_202992505.1">
    <property type="nucleotide sequence ID" value="NZ_JAENHO010000004.1"/>
</dbReference>
<organism evidence="2 3">
    <name type="scientific">Paractinoplanes lichenicola</name>
    <dbReference type="NCBI Taxonomy" id="2802976"/>
    <lineage>
        <taxon>Bacteria</taxon>
        <taxon>Bacillati</taxon>
        <taxon>Actinomycetota</taxon>
        <taxon>Actinomycetes</taxon>
        <taxon>Micromonosporales</taxon>
        <taxon>Micromonosporaceae</taxon>
        <taxon>Paractinoplanes</taxon>
    </lineage>
</organism>
<sequence>MSTSPPPTPSSADSGLRWRIKLSFLQYISRLPDGRCSVTDGAEIIDEQEFLFAADTESAPEANKVKFRGDVRFGGHHRLLFLRIADPWLEVGDDAAATLSIAAEPDRIALATLDLRQTADGYLGTDVRLTEAGSELFNLVYPAGERLDNLTTLPCSTLQEATP</sequence>
<comment type="caution">
    <text evidence="2">The sequence shown here is derived from an EMBL/GenBank/DDBJ whole genome shotgun (WGS) entry which is preliminary data.</text>
</comment>
<gene>
    <name evidence="2" type="ORF">JKJ07_16925</name>
</gene>
<accession>A0ABS1VMM9</accession>
<proteinExistence type="predicted"/>